<dbReference type="PANTHER" id="PTHR46112">
    <property type="entry name" value="AMINOPEPTIDASE"/>
    <property type="match status" value="1"/>
</dbReference>
<gene>
    <name evidence="2" type="ORF">ENK37_11455</name>
</gene>
<feature type="non-terminal residue" evidence="2">
    <location>
        <position position="1"/>
    </location>
</feature>
<dbReference type="GO" id="GO:0004177">
    <property type="term" value="F:aminopeptidase activity"/>
    <property type="evidence" value="ECO:0007669"/>
    <property type="project" value="UniProtKB-KW"/>
</dbReference>
<dbReference type="InterPro" id="IPR036005">
    <property type="entry name" value="Creatinase/aminopeptidase-like"/>
</dbReference>
<feature type="domain" description="Peptidase M24" evidence="1">
    <location>
        <begin position="51"/>
        <end position="267"/>
    </location>
</feature>
<proteinExistence type="predicted"/>
<protein>
    <submittedName>
        <fullName evidence="2">Aminopeptidase P family protein</fullName>
    </submittedName>
</protein>
<evidence type="ECO:0000259" key="1">
    <source>
        <dbReference type="Pfam" id="PF00557"/>
    </source>
</evidence>
<dbReference type="EMBL" id="DRPZ01000286">
    <property type="protein sequence ID" value="HGY10646.1"/>
    <property type="molecule type" value="Genomic_DNA"/>
</dbReference>
<reference evidence="2" key="1">
    <citation type="journal article" date="2020" name="mSystems">
        <title>Genome- and Community-Level Interaction Insights into Carbon Utilization and Element Cycling Functions of Hydrothermarchaeota in Hydrothermal Sediment.</title>
        <authorList>
            <person name="Zhou Z."/>
            <person name="Liu Y."/>
            <person name="Xu W."/>
            <person name="Pan J."/>
            <person name="Luo Z.H."/>
            <person name="Li M."/>
        </authorList>
    </citation>
    <scope>NUCLEOTIDE SEQUENCE [LARGE SCALE GENOMIC DNA]</scope>
    <source>
        <strain evidence="2">HyVt-570</strain>
    </source>
</reference>
<dbReference type="InterPro" id="IPR000994">
    <property type="entry name" value="Pept_M24"/>
</dbReference>
<dbReference type="InterPro" id="IPR050659">
    <property type="entry name" value="Peptidase_M24B"/>
</dbReference>
<dbReference type="PANTHER" id="PTHR46112:SF3">
    <property type="entry name" value="AMINOPEPTIDASE YPDF"/>
    <property type="match status" value="1"/>
</dbReference>
<dbReference type="Gene3D" id="3.90.230.10">
    <property type="entry name" value="Creatinase/methionine aminopeptidase superfamily"/>
    <property type="match status" value="1"/>
</dbReference>
<keyword evidence="2" id="KW-0031">Aminopeptidase</keyword>
<dbReference type="SUPFAM" id="SSF55920">
    <property type="entry name" value="Creatinase/aminopeptidase"/>
    <property type="match status" value="1"/>
</dbReference>
<comment type="caution">
    <text evidence="2">The sequence shown here is derived from an EMBL/GenBank/DDBJ whole genome shotgun (WGS) entry which is preliminary data.</text>
</comment>
<dbReference type="AlphaFoldDB" id="A0A7C4VDU9"/>
<keyword evidence="2" id="KW-0378">Hydrolase</keyword>
<sequence length="286" mass="31464">LDYQPGARIPYLSRVDAGFVERVRALGVEVVSAARPLLHLQTWTAADLATHRRAAAVLHAARDAALAFLRSRLPDDPPRELEVQRVMLNVFAERGVTYDHPPIVAFGANAARPHYAPEPGSDAVLQPGDVVLLDLWAREPEGVYADITWMAGWRVAPEVRKAWEAVAAARDRAVALIREAFAAGRQPAGWEADRAAREVLEARGYGAYVLHRTGHHLGRTAPHGSGTHLDDFESHDTRPLIPGLAFTVEPGVYLEGRFGIRSEIDVFLHPDGPEITTERQETPDEL</sequence>
<keyword evidence="2" id="KW-0645">Protease</keyword>
<dbReference type="Pfam" id="PF00557">
    <property type="entry name" value="Peptidase_M24"/>
    <property type="match status" value="1"/>
</dbReference>
<organism evidence="2">
    <name type="scientific">Oceanithermus profundus</name>
    <dbReference type="NCBI Taxonomy" id="187137"/>
    <lineage>
        <taxon>Bacteria</taxon>
        <taxon>Thermotogati</taxon>
        <taxon>Deinococcota</taxon>
        <taxon>Deinococci</taxon>
        <taxon>Thermales</taxon>
        <taxon>Thermaceae</taxon>
        <taxon>Oceanithermus</taxon>
    </lineage>
</organism>
<dbReference type="Proteomes" id="UP000885759">
    <property type="component" value="Unassembled WGS sequence"/>
</dbReference>
<accession>A0A7C4VDU9</accession>
<name>A0A7C4VDU9_9DEIN</name>
<evidence type="ECO:0000313" key="2">
    <source>
        <dbReference type="EMBL" id="HGY10646.1"/>
    </source>
</evidence>